<dbReference type="Proteomes" id="UP000186817">
    <property type="component" value="Unassembled WGS sequence"/>
</dbReference>
<gene>
    <name evidence="6" type="primary">PTI12</name>
    <name evidence="6" type="ORF">AK812_SmicGene26754</name>
</gene>
<dbReference type="InterPro" id="IPR017441">
    <property type="entry name" value="Protein_kinase_ATP_BS"/>
</dbReference>
<evidence type="ECO:0000313" key="6">
    <source>
        <dbReference type="EMBL" id="OLP91524.1"/>
    </source>
</evidence>
<feature type="compositionally biased region" description="Basic and acidic residues" evidence="4">
    <location>
        <begin position="699"/>
        <end position="716"/>
    </location>
</feature>
<dbReference type="PROSITE" id="PS50011">
    <property type="entry name" value="PROTEIN_KINASE_DOM"/>
    <property type="match status" value="1"/>
</dbReference>
<keyword evidence="6" id="KW-0808">Transferase</keyword>
<keyword evidence="6" id="KW-0418">Kinase</keyword>
<dbReference type="PROSITE" id="PS00107">
    <property type="entry name" value="PROTEIN_KINASE_ATP"/>
    <property type="match status" value="1"/>
</dbReference>
<dbReference type="GO" id="GO:0004672">
    <property type="term" value="F:protein kinase activity"/>
    <property type="evidence" value="ECO:0007669"/>
    <property type="project" value="InterPro"/>
</dbReference>
<dbReference type="InterPro" id="IPR000719">
    <property type="entry name" value="Prot_kinase_dom"/>
</dbReference>
<dbReference type="InterPro" id="IPR011009">
    <property type="entry name" value="Kinase-like_dom_sf"/>
</dbReference>
<dbReference type="PANTHER" id="PTHR47989">
    <property type="entry name" value="OS01G0750732 PROTEIN"/>
    <property type="match status" value="1"/>
</dbReference>
<evidence type="ECO:0000256" key="1">
    <source>
        <dbReference type="ARBA" id="ARBA00022741"/>
    </source>
</evidence>
<evidence type="ECO:0000256" key="3">
    <source>
        <dbReference type="PROSITE-ProRule" id="PRU10141"/>
    </source>
</evidence>
<protein>
    <submittedName>
        <fullName evidence="6">PTI1-like tyrosine-protein kinase 2</fullName>
    </submittedName>
</protein>
<evidence type="ECO:0000313" key="7">
    <source>
        <dbReference type="Proteomes" id="UP000186817"/>
    </source>
</evidence>
<sequence>MQLFQQLGEALERLSSGHCAWNDLTKAELRNLAEFNEEPKSAIEGLEGLALEYTWQELHQATDGFSTARQLGSGASGTVYHATLCEGTEAAVKVLDAPLRGGFEDEVRLLSRCRHPNVVMLLGFAEESLCSVFRHRRCALVYELLHGGDLYRRLQASRAYLWHERLRTATEVCRGLAHLHKHRPKIFHRDIKSQNILFSSDGTAKIADFGLACMAADNDVHEMATSQVAGTVGYSDPLYTRTGVMSESSECYSFGQVLIEILVGRPPAVLAQDGHSCVFLSDELRPREDRAKSRVLSRLDKRAQWPLCTAAGLSTLALLCIHEDADRRPTFLEATDMLRDLTAAAFVQEADQDSVGRDPTEQPETCHHTVPLVRAHGILEPGREDSTAGCQGSPENALRQPELPQLESAEVLGHFLQHAQHARQLTGQPRQAQILSPSPNFPHAKASLHQAQLQVQHRQSPVPVQHQQTQALSPGAVMQLSPTALQVWQPHSPGHGPNAPSPPPPLQLLQVAACPRPINRPCGPIGPMSPRDLRTSHAKSMHDIQAESNRINICLRASSLAAPALVGDRQPPVGDTAVLQVLKKLLNCGANLSDSQFVSCVRPRFSVHGIMATAKDPGMAAARDLFSCSQPPEQQERWQWRQPTQGATGSAISEPSCSHHSNYQARRLDRTWLGRMPPRNAKRAAPAGAGNAGQSSTKKRPDAKESTAASDLHKSGEAANAADAQAEGPAEAELPRKQSSRNSANRRTRWAPEDSLRDAVIGYIGDDEEDPPQAGQAVPRQSRDVQQLISDGVDVPIAKDQRSKYVWVALARGREAGSKGDPMKEAEPAQRTKKYTWNAEEIVPVDTKLARDIDLRCDLCGLDCTEVLYEFRCYPRMRAKEPRPAGGRRLHPFVSYISKECGKGLLGRHQLFALLWAPGS</sequence>
<dbReference type="PROSITE" id="PS00108">
    <property type="entry name" value="PROTEIN_KINASE_ST"/>
    <property type="match status" value="1"/>
</dbReference>
<evidence type="ECO:0000256" key="4">
    <source>
        <dbReference type="SAM" id="MobiDB-lite"/>
    </source>
</evidence>
<dbReference type="AlphaFoldDB" id="A0A1Q9D8K2"/>
<keyword evidence="7" id="KW-1185">Reference proteome</keyword>
<dbReference type="OMA" id="HEMATSQ"/>
<proteinExistence type="predicted"/>
<accession>A0A1Q9D8K2</accession>
<dbReference type="InterPro" id="IPR008271">
    <property type="entry name" value="Ser/Thr_kinase_AS"/>
</dbReference>
<organism evidence="6 7">
    <name type="scientific">Symbiodinium microadriaticum</name>
    <name type="common">Dinoflagellate</name>
    <name type="synonym">Zooxanthella microadriatica</name>
    <dbReference type="NCBI Taxonomy" id="2951"/>
    <lineage>
        <taxon>Eukaryota</taxon>
        <taxon>Sar</taxon>
        <taxon>Alveolata</taxon>
        <taxon>Dinophyceae</taxon>
        <taxon>Suessiales</taxon>
        <taxon>Symbiodiniaceae</taxon>
        <taxon>Symbiodinium</taxon>
    </lineage>
</organism>
<name>A0A1Q9D8K2_SYMMI</name>
<dbReference type="Pfam" id="PF00069">
    <property type="entry name" value="Pkinase"/>
    <property type="match status" value="1"/>
</dbReference>
<dbReference type="EMBL" id="LSRX01000661">
    <property type="protein sequence ID" value="OLP91524.1"/>
    <property type="molecule type" value="Genomic_DNA"/>
</dbReference>
<feature type="binding site" evidence="3">
    <location>
        <position position="93"/>
    </location>
    <ligand>
        <name>ATP</name>
        <dbReference type="ChEBI" id="CHEBI:30616"/>
    </ligand>
</feature>
<feature type="region of interest" description="Disordered" evidence="4">
    <location>
        <begin position="764"/>
        <end position="783"/>
    </location>
</feature>
<keyword evidence="1 3" id="KW-0547">Nucleotide-binding</keyword>
<feature type="compositionally biased region" description="Polar residues" evidence="4">
    <location>
        <begin position="641"/>
        <end position="664"/>
    </location>
</feature>
<dbReference type="GO" id="GO:0005524">
    <property type="term" value="F:ATP binding"/>
    <property type="evidence" value="ECO:0007669"/>
    <property type="project" value="UniProtKB-UniRule"/>
</dbReference>
<comment type="caution">
    <text evidence="6">The sequence shown here is derived from an EMBL/GenBank/DDBJ whole genome shotgun (WGS) entry which is preliminary data.</text>
</comment>
<keyword evidence="2 3" id="KW-0067">ATP-binding</keyword>
<dbReference type="PANTHER" id="PTHR47989:SF47">
    <property type="entry name" value="SERINE_THREONINE-PROTEIN KINASE PBL28-RELATED"/>
    <property type="match status" value="1"/>
</dbReference>
<dbReference type="OrthoDB" id="1714095at2759"/>
<dbReference type="SUPFAM" id="SSF56112">
    <property type="entry name" value="Protein kinase-like (PK-like)"/>
    <property type="match status" value="1"/>
</dbReference>
<evidence type="ECO:0000256" key="2">
    <source>
        <dbReference type="ARBA" id="ARBA00022840"/>
    </source>
</evidence>
<dbReference type="Gene3D" id="1.10.510.10">
    <property type="entry name" value="Transferase(Phosphotransferase) domain 1"/>
    <property type="match status" value="1"/>
</dbReference>
<evidence type="ECO:0000259" key="5">
    <source>
        <dbReference type="PROSITE" id="PS50011"/>
    </source>
</evidence>
<feature type="domain" description="Protein kinase" evidence="5">
    <location>
        <begin position="65"/>
        <end position="347"/>
    </location>
</feature>
<feature type="region of interest" description="Disordered" evidence="4">
    <location>
        <begin position="629"/>
        <end position="753"/>
    </location>
</feature>
<reference evidence="6 7" key="1">
    <citation type="submission" date="2016-02" db="EMBL/GenBank/DDBJ databases">
        <title>Genome analysis of coral dinoflagellate symbionts highlights evolutionary adaptations to a symbiotic lifestyle.</title>
        <authorList>
            <person name="Aranda M."/>
            <person name="Li Y."/>
            <person name="Liew Y.J."/>
            <person name="Baumgarten S."/>
            <person name="Simakov O."/>
            <person name="Wilson M."/>
            <person name="Piel J."/>
            <person name="Ashoor H."/>
            <person name="Bougouffa S."/>
            <person name="Bajic V.B."/>
            <person name="Ryu T."/>
            <person name="Ravasi T."/>
            <person name="Bayer T."/>
            <person name="Micklem G."/>
            <person name="Kim H."/>
            <person name="Bhak J."/>
            <person name="Lajeunesse T.C."/>
            <person name="Voolstra C.R."/>
        </authorList>
    </citation>
    <scope>NUCLEOTIDE SEQUENCE [LARGE SCALE GENOMIC DNA]</scope>
    <source>
        <strain evidence="6 7">CCMP2467</strain>
    </source>
</reference>
<feature type="compositionally biased region" description="Low complexity" evidence="4">
    <location>
        <begin position="717"/>
        <end position="732"/>
    </location>
</feature>
<feature type="compositionally biased region" description="Low complexity" evidence="4">
    <location>
        <begin position="677"/>
        <end position="693"/>
    </location>
</feature>
<dbReference type="SMART" id="SM00220">
    <property type="entry name" value="S_TKc"/>
    <property type="match status" value="1"/>
</dbReference>